<gene>
    <name evidence="2" type="ORF">GOC74_04375</name>
</gene>
<accession>A0A847UCU5</accession>
<sequence length="133" mass="14474">MKGWVNKHTVPSTVLGIVNVAVLLLAHWNIDPQMFSDGGIVLVVTAPIVFLGPFLLGAVPGYLLVRYRIASPLPISGFLTWFAFVDRGSMEPFIALYSNPIVHAYILGALVVVGFGEFLVRDVAPYVSHDPLL</sequence>
<organism evidence="2 3">
    <name type="scientific">Halomicrobium mukohataei</name>
    <dbReference type="NCBI Taxonomy" id="57705"/>
    <lineage>
        <taxon>Archaea</taxon>
        <taxon>Methanobacteriati</taxon>
        <taxon>Methanobacteriota</taxon>
        <taxon>Stenosarchaea group</taxon>
        <taxon>Halobacteria</taxon>
        <taxon>Halobacteriales</taxon>
        <taxon>Haloarculaceae</taxon>
        <taxon>Halomicrobium</taxon>
    </lineage>
</organism>
<name>A0A847UCU5_9EURY</name>
<dbReference type="RefSeq" id="WP_170093072.1">
    <property type="nucleotide sequence ID" value="NZ_WOYG01000001.1"/>
</dbReference>
<evidence type="ECO:0000256" key="1">
    <source>
        <dbReference type="SAM" id="Phobius"/>
    </source>
</evidence>
<dbReference type="AlphaFoldDB" id="A0A847UCU5"/>
<protein>
    <submittedName>
        <fullName evidence="2">Uncharacterized protein</fullName>
    </submittedName>
</protein>
<feature type="transmembrane region" description="Helical" evidence="1">
    <location>
        <begin position="40"/>
        <end position="65"/>
    </location>
</feature>
<keyword evidence="1" id="KW-0812">Transmembrane</keyword>
<feature type="transmembrane region" description="Helical" evidence="1">
    <location>
        <begin position="102"/>
        <end position="120"/>
    </location>
</feature>
<reference evidence="2" key="1">
    <citation type="submission" date="2019-12" db="EMBL/GenBank/DDBJ databases">
        <title>Whole-genome sequence of Halomicrobium mukohataei pws1.</title>
        <authorList>
            <person name="Verma D.K."/>
            <person name="Gopal K."/>
            <person name="Prasad E.S."/>
        </authorList>
    </citation>
    <scope>NUCLEOTIDE SEQUENCE</scope>
    <source>
        <strain evidence="2">Pws1</strain>
    </source>
</reference>
<feature type="transmembrane region" description="Helical" evidence="1">
    <location>
        <begin position="12"/>
        <end position="28"/>
    </location>
</feature>
<evidence type="ECO:0000313" key="2">
    <source>
        <dbReference type="EMBL" id="NLV09164.1"/>
    </source>
</evidence>
<keyword evidence="1" id="KW-1133">Transmembrane helix</keyword>
<feature type="transmembrane region" description="Helical" evidence="1">
    <location>
        <begin position="72"/>
        <end position="90"/>
    </location>
</feature>
<keyword evidence="1" id="KW-0472">Membrane</keyword>
<proteinExistence type="predicted"/>
<evidence type="ECO:0000313" key="3">
    <source>
        <dbReference type="Proteomes" id="UP000608662"/>
    </source>
</evidence>
<dbReference type="Proteomes" id="UP000608662">
    <property type="component" value="Unassembled WGS sequence"/>
</dbReference>
<dbReference type="EMBL" id="WOYG01000001">
    <property type="protein sequence ID" value="NLV09164.1"/>
    <property type="molecule type" value="Genomic_DNA"/>
</dbReference>
<comment type="caution">
    <text evidence="2">The sequence shown here is derived from an EMBL/GenBank/DDBJ whole genome shotgun (WGS) entry which is preliminary data.</text>
</comment>